<evidence type="ECO:0000256" key="10">
    <source>
        <dbReference type="ARBA" id="ARBA00041398"/>
    </source>
</evidence>
<dbReference type="EMBL" id="BOQT01000027">
    <property type="protein sequence ID" value="GIN23168.1"/>
    <property type="molecule type" value="Genomic_DNA"/>
</dbReference>
<comment type="cofactor">
    <cofactor evidence="1">
        <name>Mg(2+)</name>
        <dbReference type="ChEBI" id="CHEBI:18420"/>
    </cofactor>
</comment>
<evidence type="ECO:0000256" key="11">
    <source>
        <dbReference type="ARBA" id="ARBA00041467"/>
    </source>
</evidence>
<evidence type="ECO:0000256" key="9">
    <source>
        <dbReference type="ARBA" id="ARBA00039995"/>
    </source>
</evidence>
<dbReference type="InterPro" id="IPR005846">
    <property type="entry name" value="A-D-PHexomutase_a/b/a-III"/>
</dbReference>
<dbReference type="PANTHER" id="PTHR45745">
    <property type="entry name" value="PHOSPHOMANNOMUTASE 45A"/>
    <property type="match status" value="1"/>
</dbReference>
<comment type="pathway">
    <text evidence="2">Glycolipid metabolism; diglucosyl-diacylglycerol biosynthesis.</text>
</comment>
<keyword evidence="7 12" id="KW-0460">Magnesium</keyword>
<dbReference type="CDD" id="cd05799">
    <property type="entry name" value="PGM2"/>
    <property type="match status" value="1"/>
</dbReference>
<name>A0ABQ4KBN3_9BACI</name>
<keyword evidence="6 12" id="KW-0479">Metal-binding</keyword>
<dbReference type="SUPFAM" id="SSF53738">
    <property type="entry name" value="Phosphoglucomutase, first 3 domains"/>
    <property type="match status" value="3"/>
</dbReference>
<dbReference type="SUPFAM" id="SSF55957">
    <property type="entry name" value="Phosphoglucomutase, C-terminal domain"/>
    <property type="match status" value="1"/>
</dbReference>
<dbReference type="InterPro" id="IPR005844">
    <property type="entry name" value="A-D-PHexomutase_a/b/a-I"/>
</dbReference>
<dbReference type="InterPro" id="IPR016055">
    <property type="entry name" value="A-D-PHexomutase_a/b/a-I/II/III"/>
</dbReference>
<comment type="caution">
    <text evidence="16">The sequence shown here is derived from an EMBL/GenBank/DDBJ whole genome shotgun (WGS) entry which is preliminary data.</text>
</comment>
<dbReference type="Gene3D" id="3.40.120.10">
    <property type="entry name" value="Alpha-D-Glucose-1,6-Bisphosphate, subunit A, domain 3"/>
    <property type="match status" value="3"/>
</dbReference>
<dbReference type="PANTHER" id="PTHR45745:SF1">
    <property type="entry name" value="PHOSPHOGLUCOMUTASE 2B-RELATED"/>
    <property type="match status" value="1"/>
</dbReference>
<accession>A0ABQ4KBN3</accession>
<evidence type="ECO:0000256" key="7">
    <source>
        <dbReference type="ARBA" id="ARBA00022842"/>
    </source>
</evidence>
<evidence type="ECO:0000256" key="3">
    <source>
        <dbReference type="ARBA" id="ARBA00005189"/>
    </source>
</evidence>
<keyword evidence="5" id="KW-0597">Phosphoprotein</keyword>
<keyword evidence="17" id="KW-1185">Reference proteome</keyword>
<dbReference type="InterPro" id="IPR036900">
    <property type="entry name" value="A-D-PHexomutase_C_sf"/>
</dbReference>
<reference evidence="16 17" key="1">
    <citation type="submission" date="2021-03" db="EMBL/GenBank/DDBJ databases">
        <title>Antimicrobial resistance genes in bacteria isolated from Japanese honey, and their potential for conferring macrolide and lincosamide resistance in the American foulbrood pathogen Paenibacillus larvae.</title>
        <authorList>
            <person name="Okamoto M."/>
            <person name="Kumagai M."/>
            <person name="Kanamori H."/>
            <person name="Takamatsu D."/>
        </authorList>
    </citation>
    <scope>NUCLEOTIDE SEQUENCE [LARGE SCALE GENOMIC DNA]</scope>
    <source>
        <strain evidence="16 17">J1TS3</strain>
    </source>
</reference>
<dbReference type="PRINTS" id="PR00509">
    <property type="entry name" value="PGMPMM"/>
</dbReference>
<dbReference type="Gene3D" id="3.30.310.50">
    <property type="entry name" value="Alpha-D-phosphohexomutase, C-terminal domain"/>
    <property type="match status" value="1"/>
</dbReference>
<dbReference type="Pfam" id="PF02878">
    <property type="entry name" value="PGM_PMM_I"/>
    <property type="match status" value="1"/>
</dbReference>
<dbReference type="InterPro" id="IPR005841">
    <property type="entry name" value="Alpha-D-phosphohexomutase_SF"/>
</dbReference>
<evidence type="ECO:0000259" key="13">
    <source>
        <dbReference type="Pfam" id="PF02878"/>
    </source>
</evidence>
<dbReference type="Pfam" id="PF02879">
    <property type="entry name" value="PGM_PMM_II"/>
    <property type="match status" value="1"/>
</dbReference>
<feature type="domain" description="Alpha-D-phosphohexomutase alpha/beta/alpha" evidence="15">
    <location>
        <begin position="319"/>
        <end position="441"/>
    </location>
</feature>
<feature type="domain" description="Alpha-D-phosphohexomutase alpha/beta/alpha" evidence="13">
    <location>
        <begin position="38"/>
        <end position="178"/>
    </location>
</feature>
<dbReference type="InterPro" id="IPR016066">
    <property type="entry name" value="A-D-PHexomutase_CS"/>
</dbReference>
<dbReference type="RefSeq" id="WP_212963932.1">
    <property type="nucleotide sequence ID" value="NZ_BOQT01000027.1"/>
</dbReference>
<evidence type="ECO:0000256" key="8">
    <source>
        <dbReference type="ARBA" id="ARBA00023235"/>
    </source>
</evidence>
<dbReference type="PROSITE" id="PS00710">
    <property type="entry name" value="PGM_PMM"/>
    <property type="match status" value="1"/>
</dbReference>
<evidence type="ECO:0000313" key="17">
    <source>
        <dbReference type="Proteomes" id="UP000680279"/>
    </source>
</evidence>
<evidence type="ECO:0000256" key="4">
    <source>
        <dbReference type="ARBA" id="ARBA00010231"/>
    </source>
</evidence>
<dbReference type="Proteomes" id="UP000680279">
    <property type="component" value="Unassembled WGS sequence"/>
</dbReference>
<dbReference type="InterPro" id="IPR005845">
    <property type="entry name" value="A-D-PHexomutase_a/b/a-II"/>
</dbReference>
<protein>
    <recommendedName>
        <fullName evidence="9">Phosphoglucomutase</fullName>
    </recommendedName>
    <alternativeName>
        <fullName evidence="11">Alpha-phosphoglucomutase</fullName>
    </alternativeName>
    <alternativeName>
        <fullName evidence="10">Glucose phosphomutase</fullName>
    </alternativeName>
</protein>
<dbReference type="Pfam" id="PF02880">
    <property type="entry name" value="PGM_PMM_III"/>
    <property type="match status" value="1"/>
</dbReference>
<evidence type="ECO:0000256" key="1">
    <source>
        <dbReference type="ARBA" id="ARBA00001946"/>
    </source>
</evidence>
<sequence length="568" mass="63712">MDWKSNMTHWLEHLPIEDPLRIELQNEPNPEGCFCKNMEFGTAGIRGRMGPGINRMNIYTVRKATAGLAKYMMEQGHDAIKRGVVIAHDCRHLSQEFAMESAKILGMYGIRSFLFKDLRPTPVLSFAVRYLSAYSGIMITASHNPPDYNGLKVYGPDGAQLPPKTADRIADIIQTVEFECLLEPPHEKELQQQGFITYIGKQIDNAYLDSLTAIRLNKKVQKDLRIVFTPLHGTAMHHVRKGLNAAGFYNVTLVKEQIYPDPNFPTVELPNPEEHAVFELAIQYGEEADADILLATDPDADRLGVAVKNSSGEYVVLTGNQLGALMLHYLLKQKSLPRNGAIIKTIVTSELGRAITSDFSVRTLDTLTGFKFIAEKIDEFERTGEFKFLFGYEESCGYLIADFVRDKDAIQSVVFVADMAAYYKKQGKSLYDGLMDLFEKYGYFQESVQSLKLEGKEGSDQIARIMDAFRMDPPSQTLVLEDYLARESIHVPSGTKAPIDLPKANVLKFKFADDSWFCIRPSGTESKCKFYFGVKGKSIADSRGKLSKLEKEVMEKVESLTGYMGAGK</sequence>
<gene>
    <name evidence="16" type="primary">pgcA</name>
    <name evidence="16" type="ORF">J1TS3_43020</name>
</gene>
<evidence type="ECO:0000256" key="5">
    <source>
        <dbReference type="ARBA" id="ARBA00022553"/>
    </source>
</evidence>
<keyword evidence="8" id="KW-0413">Isomerase</keyword>
<evidence type="ECO:0000313" key="16">
    <source>
        <dbReference type="EMBL" id="GIN23168.1"/>
    </source>
</evidence>
<evidence type="ECO:0000256" key="12">
    <source>
        <dbReference type="RuleBase" id="RU004326"/>
    </source>
</evidence>
<evidence type="ECO:0000256" key="2">
    <source>
        <dbReference type="ARBA" id="ARBA00005164"/>
    </source>
</evidence>
<comment type="similarity">
    <text evidence="4 12">Belongs to the phosphohexose mutase family.</text>
</comment>
<evidence type="ECO:0000259" key="15">
    <source>
        <dbReference type="Pfam" id="PF02880"/>
    </source>
</evidence>
<comment type="pathway">
    <text evidence="3">Lipid metabolism.</text>
</comment>
<evidence type="ECO:0000259" key="14">
    <source>
        <dbReference type="Pfam" id="PF02879"/>
    </source>
</evidence>
<proteinExistence type="inferred from homology"/>
<organism evidence="16 17">
    <name type="scientific">Siminovitchia fordii</name>
    <dbReference type="NCBI Taxonomy" id="254759"/>
    <lineage>
        <taxon>Bacteria</taxon>
        <taxon>Bacillati</taxon>
        <taxon>Bacillota</taxon>
        <taxon>Bacilli</taxon>
        <taxon>Bacillales</taxon>
        <taxon>Bacillaceae</taxon>
        <taxon>Siminovitchia</taxon>
    </lineage>
</organism>
<evidence type="ECO:0000256" key="6">
    <source>
        <dbReference type="ARBA" id="ARBA00022723"/>
    </source>
</evidence>
<feature type="domain" description="Alpha-D-phosphohexomutase alpha/beta/alpha" evidence="14">
    <location>
        <begin position="206"/>
        <end position="306"/>
    </location>
</feature>